<feature type="transmembrane region" description="Helical" evidence="1">
    <location>
        <begin position="12"/>
        <end position="39"/>
    </location>
</feature>
<protein>
    <submittedName>
        <fullName evidence="2">Uncharacterized protein</fullName>
    </submittedName>
</protein>
<keyword evidence="1" id="KW-0812">Transmembrane</keyword>
<dbReference type="EMBL" id="QBMN01000068">
    <property type="protein sequence ID" value="PZO40990.1"/>
    <property type="molecule type" value="Genomic_DNA"/>
</dbReference>
<proteinExistence type="predicted"/>
<accession>A0A2W4W9A0</accession>
<reference evidence="2 3" key="2">
    <citation type="submission" date="2018-06" db="EMBL/GenBank/DDBJ databases">
        <title>Metagenomic assembly of (sub)arctic Cyanobacteria and their associated microbiome from non-axenic cultures.</title>
        <authorList>
            <person name="Baurain D."/>
        </authorList>
    </citation>
    <scope>NUCLEOTIDE SEQUENCE [LARGE SCALE GENOMIC DNA]</scope>
    <source>
        <strain evidence="2">ULC041bin1</strain>
    </source>
</reference>
<organism evidence="2 3">
    <name type="scientific">Shackletoniella antarctica</name>
    <dbReference type="NCBI Taxonomy" id="268115"/>
    <lineage>
        <taxon>Bacteria</taxon>
        <taxon>Bacillati</taxon>
        <taxon>Cyanobacteriota</taxon>
        <taxon>Cyanophyceae</taxon>
        <taxon>Oculatellales</taxon>
        <taxon>Oculatellaceae</taxon>
        <taxon>Shackletoniella</taxon>
    </lineage>
</organism>
<name>A0A2W4W9A0_9CYAN</name>
<dbReference type="Proteomes" id="UP000249081">
    <property type="component" value="Unassembled WGS sequence"/>
</dbReference>
<keyword evidence="1" id="KW-0472">Membrane</keyword>
<keyword evidence="1" id="KW-1133">Transmembrane helix</keyword>
<gene>
    <name evidence="2" type="ORF">DCF17_11185</name>
</gene>
<evidence type="ECO:0000256" key="1">
    <source>
        <dbReference type="SAM" id="Phobius"/>
    </source>
</evidence>
<reference evidence="3" key="1">
    <citation type="submission" date="2018-04" db="EMBL/GenBank/DDBJ databases">
        <authorList>
            <person name="Cornet L."/>
        </authorList>
    </citation>
    <scope>NUCLEOTIDE SEQUENCE [LARGE SCALE GENOMIC DNA]</scope>
</reference>
<evidence type="ECO:0000313" key="2">
    <source>
        <dbReference type="EMBL" id="PZO40990.1"/>
    </source>
</evidence>
<dbReference type="AlphaFoldDB" id="A0A2W4W9A0"/>
<evidence type="ECO:0000313" key="3">
    <source>
        <dbReference type="Proteomes" id="UP000249081"/>
    </source>
</evidence>
<sequence length="92" mass="10190">MADKIIPPALKLWLAFLFVFLLLDYGIVPSILLGALAGLAGGTIQAWWITPGGEPTRSLEIPATLRQLSKRQLPLKNLFRRSGGERVPRARR</sequence>
<comment type="caution">
    <text evidence="2">The sequence shown here is derived from an EMBL/GenBank/DDBJ whole genome shotgun (WGS) entry which is preliminary data.</text>
</comment>